<dbReference type="InterPro" id="IPR005358">
    <property type="entry name" value="Puta_zinc/iron-chelating_dom"/>
</dbReference>
<dbReference type="RefSeq" id="WP_158420630.1">
    <property type="nucleotide sequence ID" value="NZ_JAOQJL010000004.1"/>
</dbReference>
<dbReference type="PANTHER" id="PTHR35866">
    <property type="entry name" value="PUTATIVE-RELATED"/>
    <property type="match status" value="1"/>
</dbReference>
<sequence>MRRDVSLEEISDGKLYGANDMVKADCQDCTGCSDCCQGMGDTLVLDPLDVYRLGCGLGKSCEELAAICMDFDVADGNILPHLRMTGRDEQCVFLNKEGRCSIHPIRPGFCRLFPLGRYYQDGGFQYFLQIHECKKTNRSKIKVKKWIDTPDLKQYEKFVADWHYFLLDVQKVLYDAQDPDLIRNLNLYVVNSFYQKPYDPQMDFYSQFYQRLEKGRELLKLADD</sequence>
<reference evidence="1 2" key="1">
    <citation type="journal article" date="2021" name="ISME Commun">
        <title>Automated analysis of genomic sequences facilitates high-throughput and comprehensive description of bacteria.</title>
        <authorList>
            <person name="Hitch T.C.A."/>
        </authorList>
    </citation>
    <scope>NUCLEOTIDE SEQUENCE [LARGE SCALE GENOMIC DNA]</scope>
    <source>
        <strain evidence="1 2">Sanger_23</strain>
    </source>
</reference>
<organism evidence="1 2">
    <name type="scientific">Blautia ammoniilytica</name>
    <dbReference type="NCBI Taxonomy" id="2981782"/>
    <lineage>
        <taxon>Bacteria</taxon>
        <taxon>Bacillati</taxon>
        <taxon>Bacillota</taxon>
        <taxon>Clostridia</taxon>
        <taxon>Lachnospirales</taxon>
        <taxon>Lachnospiraceae</taxon>
        <taxon>Blautia</taxon>
    </lineage>
</organism>
<evidence type="ECO:0000313" key="1">
    <source>
        <dbReference type="EMBL" id="MCU6764399.1"/>
    </source>
</evidence>
<dbReference type="PANTHER" id="PTHR35866:SF1">
    <property type="entry name" value="YKGJ FAMILY CYSTEINE CLUSTER PROTEIN"/>
    <property type="match status" value="1"/>
</dbReference>
<dbReference type="Pfam" id="PF03692">
    <property type="entry name" value="CxxCxxCC"/>
    <property type="match status" value="1"/>
</dbReference>
<keyword evidence="2" id="KW-1185">Reference proteome</keyword>
<accession>A0ABT2TSN5</accession>
<dbReference type="Proteomes" id="UP001652409">
    <property type="component" value="Unassembled WGS sequence"/>
</dbReference>
<name>A0ABT2TSN5_9FIRM</name>
<dbReference type="EMBL" id="JAOQJL010000004">
    <property type="protein sequence ID" value="MCU6764399.1"/>
    <property type="molecule type" value="Genomic_DNA"/>
</dbReference>
<comment type="caution">
    <text evidence="1">The sequence shown here is derived from an EMBL/GenBank/DDBJ whole genome shotgun (WGS) entry which is preliminary data.</text>
</comment>
<gene>
    <name evidence="1" type="ORF">OCV61_03120</name>
</gene>
<evidence type="ECO:0000313" key="2">
    <source>
        <dbReference type="Proteomes" id="UP001652409"/>
    </source>
</evidence>
<protein>
    <submittedName>
        <fullName evidence="1">YkgJ family cysteine cluster protein</fullName>
    </submittedName>
</protein>
<proteinExistence type="predicted"/>